<dbReference type="AlphaFoldDB" id="A0A402ADD9"/>
<proteinExistence type="predicted"/>
<evidence type="ECO:0000313" key="4">
    <source>
        <dbReference type="Proteomes" id="UP000287188"/>
    </source>
</evidence>
<dbReference type="Pfam" id="PF17678">
    <property type="entry name" value="Glyco_hydro_92N"/>
    <property type="match status" value="1"/>
</dbReference>
<dbReference type="PANTHER" id="PTHR12143:SF43">
    <property type="entry name" value="PUTATIVE-RELATED"/>
    <property type="match status" value="1"/>
</dbReference>
<evidence type="ECO:0008006" key="5">
    <source>
        <dbReference type="Google" id="ProtNLM"/>
    </source>
</evidence>
<dbReference type="InterPro" id="IPR012939">
    <property type="entry name" value="Glyco_hydro_92"/>
</dbReference>
<dbReference type="FunFam" id="3.30.2080.10:FF:000001">
    <property type="entry name" value="Alpha-1,2-mannosidase subfamily"/>
    <property type="match status" value="1"/>
</dbReference>
<dbReference type="GO" id="GO:0005829">
    <property type="term" value="C:cytosol"/>
    <property type="evidence" value="ECO:0007669"/>
    <property type="project" value="TreeGrafter"/>
</dbReference>
<dbReference type="InterPro" id="IPR050883">
    <property type="entry name" value="PNGase"/>
</dbReference>
<dbReference type="InterPro" id="IPR014718">
    <property type="entry name" value="GH-type_carb-bd"/>
</dbReference>
<comment type="caution">
    <text evidence="3">The sequence shown here is derived from an EMBL/GenBank/DDBJ whole genome shotgun (WGS) entry which is preliminary data.</text>
</comment>
<dbReference type="GO" id="GO:0030246">
    <property type="term" value="F:carbohydrate binding"/>
    <property type="evidence" value="ECO:0007669"/>
    <property type="project" value="InterPro"/>
</dbReference>
<dbReference type="Pfam" id="PF07971">
    <property type="entry name" value="Glyco_hydro_92"/>
    <property type="match status" value="1"/>
</dbReference>
<dbReference type="PANTHER" id="PTHR12143">
    <property type="entry name" value="PEPTIDE N-GLYCANASE PNGASE -RELATED"/>
    <property type="match status" value="1"/>
</dbReference>
<dbReference type="RefSeq" id="WP_126548870.1">
    <property type="nucleotide sequence ID" value="NZ_BIFS01000001.1"/>
</dbReference>
<dbReference type="Gene3D" id="3.30.2080.10">
    <property type="entry name" value="GH92 mannosidase domain"/>
    <property type="match status" value="1"/>
</dbReference>
<organism evidence="3 4">
    <name type="scientific">Dictyobacter kobayashii</name>
    <dbReference type="NCBI Taxonomy" id="2014872"/>
    <lineage>
        <taxon>Bacteria</taxon>
        <taxon>Bacillati</taxon>
        <taxon>Chloroflexota</taxon>
        <taxon>Ktedonobacteria</taxon>
        <taxon>Ktedonobacterales</taxon>
        <taxon>Dictyobacteraceae</taxon>
        <taxon>Dictyobacter</taxon>
    </lineage>
</organism>
<gene>
    <name evidence="3" type="ORF">KDK_09270</name>
</gene>
<dbReference type="GO" id="GO:0006516">
    <property type="term" value="P:glycoprotein catabolic process"/>
    <property type="evidence" value="ECO:0007669"/>
    <property type="project" value="TreeGrafter"/>
</dbReference>
<dbReference type="Proteomes" id="UP000287188">
    <property type="component" value="Unassembled WGS sequence"/>
</dbReference>
<evidence type="ECO:0000259" key="2">
    <source>
        <dbReference type="Pfam" id="PF17678"/>
    </source>
</evidence>
<evidence type="ECO:0000313" key="3">
    <source>
        <dbReference type="EMBL" id="GCE17127.1"/>
    </source>
</evidence>
<dbReference type="InterPro" id="IPR041371">
    <property type="entry name" value="GH92_N"/>
</dbReference>
<evidence type="ECO:0000259" key="1">
    <source>
        <dbReference type="Pfam" id="PF07971"/>
    </source>
</evidence>
<dbReference type="GO" id="GO:0000224">
    <property type="term" value="F:peptide-N4-(N-acetyl-beta-glucosaminyl)asparagine amidase activity"/>
    <property type="evidence" value="ECO:0007669"/>
    <property type="project" value="TreeGrafter"/>
</dbReference>
<dbReference type="InterPro" id="IPR005887">
    <property type="entry name" value="GH92_a_mannosidase_put"/>
</dbReference>
<reference evidence="4" key="1">
    <citation type="submission" date="2018-12" db="EMBL/GenBank/DDBJ databases">
        <title>Tengunoibacter tsumagoiensis gen. nov., sp. nov., Dictyobacter kobayashii sp. nov., D. alpinus sp. nov., and D. joshuensis sp. nov. and description of Dictyobacteraceae fam. nov. within the order Ktedonobacterales isolated from Tengu-no-mugimeshi.</title>
        <authorList>
            <person name="Wang C.M."/>
            <person name="Zheng Y."/>
            <person name="Sakai Y."/>
            <person name="Toyoda A."/>
            <person name="Minakuchi Y."/>
            <person name="Abe K."/>
            <person name="Yokota A."/>
            <person name="Yabe S."/>
        </authorList>
    </citation>
    <scope>NUCLEOTIDE SEQUENCE [LARGE SCALE GENOMIC DNA]</scope>
    <source>
        <strain evidence="4">Uno11</strain>
    </source>
</reference>
<dbReference type="EMBL" id="BIFS01000001">
    <property type="protein sequence ID" value="GCE17127.1"/>
    <property type="molecule type" value="Genomic_DNA"/>
</dbReference>
<dbReference type="InterPro" id="IPR008928">
    <property type="entry name" value="6-hairpin_glycosidase_sf"/>
</dbReference>
<feature type="domain" description="Glycosyl hydrolase family 92 N-terminal" evidence="2">
    <location>
        <begin position="4"/>
        <end position="231"/>
    </location>
</feature>
<dbReference type="Gene3D" id="2.70.98.10">
    <property type="match status" value="1"/>
</dbReference>
<name>A0A402ADD9_9CHLR</name>
<dbReference type="SUPFAM" id="SSF48208">
    <property type="entry name" value="Six-hairpin glycosidases"/>
    <property type="match status" value="1"/>
</dbReference>
<dbReference type="Gene3D" id="1.20.1610.10">
    <property type="entry name" value="alpha-1,2-mannosidases domains"/>
    <property type="match status" value="1"/>
</dbReference>
<keyword evidence="4" id="KW-1185">Reference proteome</keyword>
<dbReference type="NCBIfam" id="TIGR01180">
    <property type="entry name" value="aman2_put"/>
    <property type="match status" value="1"/>
</dbReference>
<dbReference type="OrthoDB" id="9757939at2"/>
<feature type="domain" description="Glycosyl hydrolase family 92" evidence="1">
    <location>
        <begin position="237"/>
        <end position="685"/>
    </location>
</feature>
<dbReference type="GO" id="GO:0005975">
    <property type="term" value="P:carbohydrate metabolic process"/>
    <property type="evidence" value="ECO:0007669"/>
    <property type="project" value="InterPro"/>
</dbReference>
<dbReference type="Gene3D" id="1.20.1050.60">
    <property type="entry name" value="alpha-1,2-mannosidase"/>
    <property type="match status" value="1"/>
</dbReference>
<sequence length="714" mass="80324">MKEFVDPFIGVDNWGSCLCGPYLPLSLVRPGPDTAIPHPPNGYQSGQPIIRFSHTHVSGTGGEGRYGNIGILPFITDVHTAQKGYIAQQEQAGSGYYHVMLEPAHIKAELTATSHVGVHRYTFPDGAEAQILLDAGSVIQTSREDSAHSISGHIEWISTTEIVGRADLQGGWGHQFPYSIYFYAHFDQEALQRTAYSQDDSTQNLFAVGPNCQALASFGLAHEVNLSVGISYVSIAKARANVEQEVGQKSFSQIHAEAVEIWEHELSRICVSGGTVEQKTLFYTLFTRLLCMPGDLGVDDENPSWHSGVRQFTDFYCVWDSVRNANALITLFHPDLEIAFLNALLDIAEHTGWLPDAWIAGHSAKIQGGSSADILFCEAALKGLQGIDYQKALHYMRKNNEVQSPDPLFYGRYLQDYSTLGYVSTDVPLSSVSKHLEYTYQDWCIGTLAMYLKQYETAQEYHTYSQRVWNLWRDDLHTFAPKNHDGSWVEPFDPTHKHIFQWLDPYFYEGNSWQWSFNVQQDFAGLIERHGGTEAFIQHLDTFFELGYYASKEIMLHTPYLYIYAGRPDKTAERVYTLLQQHFHATRDGLSDNEDMGCQSAWYMCSSMGLYPVMGQDLYLLTPPAFKRIKIALGNEGSHLIIEAPEAGERQRYIVGATLNGLPLQRAWLRHHEIVHGGVLHFTLADQPGSWGEQEIPPLPQIFARYSSTAPQTT</sequence>
<protein>
    <recommendedName>
        <fullName evidence="5">Alpha-1,2-mannosidase</fullName>
    </recommendedName>
</protein>
<accession>A0A402ADD9</accession>